<proteinExistence type="inferred from homology"/>
<evidence type="ECO:0000256" key="5">
    <source>
        <dbReference type="SAM" id="MobiDB-lite"/>
    </source>
</evidence>
<keyword evidence="6" id="KW-0966">Cell projection</keyword>
<name>A0A4R7NQY8_9GAMM</name>
<keyword evidence="3" id="KW-1005">Bacterial flagellum biogenesis</keyword>
<keyword evidence="6" id="KW-0969">Cilium</keyword>
<protein>
    <submittedName>
        <fullName evidence="6">Flagella synthesis protein FlgN</fullName>
    </submittedName>
</protein>
<dbReference type="InterPro" id="IPR007809">
    <property type="entry name" value="FlgN-like"/>
</dbReference>
<gene>
    <name evidence="6" type="ORF">C8E00_103152</name>
</gene>
<dbReference type="OrthoDB" id="6238586at2"/>
<dbReference type="GO" id="GO:0044780">
    <property type="term" value="P:bacterial-type flagellum assembly"/>
    <property type="evidence" value="ECO:0007669"/>
    <property type="project" value="InterPro"/>
</dbReference>
<keyword evidence="6" id="KW-0282">Flagellum</keyword>
<evidence type="ECO:0000256" key="4">
    <source>
        <dbReference type="SAM" id="Coils"/>
    </source>
</evidence>
<dbReference type="RefSeq" id="WP_133696331.1">
    <property type="nucleotide sequence ID" value="NZ_SOBR01000003.1"/>
</dbReference>
<evidence type="ECO:0000256" key="3">
    <source>
        <dbReference type="ARBA" id="ARBA00022795"/>
    </source>
</evidence>
<evidence type="ECO:0000313" key="6">
    <source>
        <dbReference type="EMBL" id="TDU22790.1"/>
    </source>
</evidence>
<keyword evidence="7" id="KW-1185">Reference proteome</keyword>
<dbReference type="Pfam" id="PF05130">
    <property type="entry name" value="FlgN"/>
    <property type="match status" value="1"/>
</dbReference>
<dbReference type="AlphaFoldDB" id="A0A4R7NQY8"/>
<comment type="caution">
    <text evidence="6">The sequence shown here is derived from an EMBL/GenBank/DDBJ whole genome shotgun (WGS) entry which is preliminary data.</text>
</comment>
<feature type="region of interest" description="Disordered" evidence="5">
    <location>
        <begin position="64"/>
        <end position="83"/>
    </location>
</feature>
<evidence type="ECO:0000256" key="2">
    <source>
        <dbReference type="ARBA" id="ARBA00007703"/>
    </source>
</evidence>
<evidence type="ECO:0000313" key="7">
    <source>
        <dbReference type="Proteomes" id="UP000295380"/>
    </source>
</evidence>
<accession>A0A4R7NQY8</accession>
<evidence type="ECO:0000256" key="1">
    <source>
        <dbReference type="ARBA" id="ARBA00002397"/>
    </source>
</evidence>
<dbReference type="SUPFAM" id="SSF140566">
    <property type="entry name" value="FlgN-like"/>
    <property type="match status" value="1"/>
</dbReference>
<organism evidence="6 7">
    <name type="scientific">Chromohalobacter marismortui</name>
    <dbReference type="NCBI Taxonomy" id="42055"/>
    <lineage>
        <taxon>Bacteria</taxon>
        <taxon>Pseudomonadati</taxon>
        <taxon>Pseudomonadota</taxon>
        <taxon>Gammaproteobacteria</taxon>
        <taxon>Oceanospirillales</taxon>
        <taxon>Halomonadaceae</taxon>
        <taxon>Chromohalobacter</taxon>
    </lineage>
</organism>
<comment type="function">
    <text evidence="1">Required for the efficient initiation of filament assembly.</text>
</comment>
<keyword evidence="4" id="KW-0175">Coiled coil</keyword>
<dbReference type="Gene3D" id="1.20.58.300">
    <property type="entry name" value="FlgN-like"/>
    <property type="match status" value="1"/>
</dbReference>
<sequence length="150" mass="17164">MSLAETLDRQLDAMQRFVALLREERESLSQGEIDGPELERLAEAKSQVATELETLDAQRRDVMRELGHGESRQSAERAATEAQRLDSWHQLRTIGEEARQLNRINGLLAMNRMEQNQRMLNFLKEAAGSTMYEADGRSRHKGLNRISSRV</sequence>
<dbReference type="EMBL" id="SOBR01000003">
    <property type="protein sequence ID" value="TDU22790.1"/>
    <property type="molecule type" value="Genomic_DNA"/>
</dbReference>
<feature type="coiled-coil region" evidence="4">
    <location>
        <begin position="4"/>
        <end position="61"/>
    </location>
</feature>
<comment type="similarity">
    <text evidence="2">Belongs to the FlgN family.</text>
</comment>
<dbReference type="Proteomes" id="UP000295380">
    <property type="component" value="Unassembled WGS sequence"/>
</dbReference>
<reference evidence="6 7" key="1">
    <citation type="submission" date="2019-03" db="EMBL/GenBank/DDBJ databases">
        <title>Genomic Encyclopedia of Type Strains, Phase IV (KMG-IV): sequencing the most valuable type-strain genomes for metagenomic binning, comparative biology and taxonomic classification.</title>
        <authorList>
            <person name="Goeker M."/>
        </authorList>
    </citation>
    <scope>NUCLEOTIDE SEQUENCE [LARGE SCALE GENOMIC DNA]</scope>
    <source>
        <strain evidence="6 7">DSM 6770</strain>
    </source>
</reference>
<dbReference type="InterPro" id="IPR036679">
    <property type="entry name" value="FlgN-like_sf"/>
</dbReference>